<dbReference type="CDD" id="cd11610">
    <property type="entry name" value="eIF2D_N"/>
    <property type="match status" value="1"/>
</dbReference>
<evidence type="ECO:0000256" key="3">
    <source>
        <dbReference type="ARBA" id="ARBA00013816"/>
    </source>
</evidence>
<name>A0A673A309_9TELE</name>
<dbReference type="Pfam" id="PF26292">
    <property type="entry name" value="PUA_elF2D"/>
    <property type="match status" value="1"/>
</dbReference>
<feature type="domain" description="DM2" evidence="12">
    <location>
        <begin position="344"/>
        <end position="428"/>
    </location>
</feature>
<dbReference type="InterPro" id="IPR039757">
    <property type="entry name" value="EIF2D"/>
</dbReference>
<keyword evidence="5" id="KW-0648">Protein biosynthesis</keyword>
<evidence type="ECO:0000313" key="13">
    <source>
        <dbReference type="Ensembl" id="ENSSORP00005023691.1"/>
    </source>
</evidence>
<dbReference type="PROSITE" id="PS50296">
    <property type="entry name" value="SUI1"/>
    <property type="match status" value="1"/>
</dbReference>
<dbReference type="InterPro" id="IPR003121">
    <property type="entry name" value="SWIB_MDM2_domain"/>
</dbReference>
<keyword evidence="14" id="KW-1185">Reference proteome</keyword>
<keyword evidence="5" id="KW-0396">Initiation factor</keyword>
<keyword evidence="4" id="KW-0963">Cytoplasm</keyword>
<proteinExistence type="inferred from homology"/>
<evidence type="ECO:0000256" key="10">
    <source>
        <dbReference type="SAM" id="MobiDB-lite"/>
    </source>
</evidence>
<comment type="function">
    <text evidence="8">Translation initiation factor that is able to deliver tRNA to the P-site of the eukaryotic ribosome in a GTP-independent manner. The binding of Met-tRNA(I) occurs after the AUG codon finds its position in the P-site of 40S ribosomes, the situation that takes place during initiation complex formation on some specific RNAs. Its activity in tRNA binding with 40S subunits does not require the presence of the aminoacyl moiety. Possesses the unique ability to deliver non-Met (elongator) tRNAs into the P-site of the 40S subunit. In addition to its role in initiation, can promote release of deacylated tRNA and mRNA from recycled 40S subunits following ABCE1-mediated dissociation of post-termination ribosomal complexes into subunits.</text>
</comment>
<dbReference type="Pfam" id="PF01253">
    <property type="entry name" value="SUI1"/>
    <property type="match status" value="1"/>
</dbReference>
<sequence length="545" mass="60713">MLYERGNEFQILNQKAYSEQCKNLKADLSAAFPSLSADELSELIPNKEELNVVKIYAHKGDAVTLYVLHKNPLFFELEKQLYPTVYLLWRFPGLLPIFTTWSPVLQKLIGGADLMLPGVVVPSNGLPDVNRGGCCAVTVVNNRAPVAVGTAAVSTAEMHNLGMKGRGVCVLHTYMDNLWAFGDKSAPPSLPDPESEEQGPNGEESETEEKVEENVEKSVEEQHNPDQMVTDEVCSSVEELNLAEKGEQEDEEEEDQKTPQEIMDALLFQCFLHALKCKVKKSELPLLTSTFLQLTKGVESIVEVDWKNPELRSFNVPEDTACEAVPAQDGGEAEVQYCPPEITTLYSVSARVEPLFLDVNKRKGTILQPAEVRSIVTEYVKKNELVAENNKNYVTINPTLCDCLLEKSEYQEIECLKWDDLFSRTLGKMQECYQIVFPGQTPIIKKGHIEPIDISVASRGSNKKVTLIKNLEVYGLDPTVVSIALQHRVQASSVLQPIPGAKDKVLVQIQGNQIQQVSNLLIDNYQIPRKYIQGIDKAPKGGKKK</sequence>
<comment type="subcellular location">
    <subcellularLocation>
        <location evidence="1">Cytoplasm</location>
    </subcellularLocation>
</comment>
<comment type="similarity">
    <text evidence="2">Belongs to the eIF2D family.</text>
</comment>
<evidence type="ECO:0000256" key="9">
    <source>
        <dbReference type="ARBA" id="ARBA00030186"/>
    </source>
</evidence>
<dbReference type="InterPro" id="IPR041366">
    <property type="entry name" value="Pre-PUA"/>
</dbReference>
<dbReference type="InterPro" id="IPR036877">
    <property type="entry name" value="SUI1_dom_sf"/>
</dbReference>
<reference evidence="13" key="2">
    <citation type="submission" date="2025-08" db="UniProtKB">
        <authorList>
            <consortium name="Ensembl"/>
        </authorList>
    </citation>
    <scope>IDENTIFICATION</scope>
</reference>
<reference evidence="13" key="3">
    <citation type="submission" date="2025-09" db="UniProtKB">
        <authorList>
            <consortium name="Ensembl"/>
        </authorList>
    </citation>
    <scope>IDENTIFICATION</scope>
</reference>
<dbReference type="GO" id="GO:0003743">
    <property type="term" value="F:translation initiation factor activity"/>
    <property type="evidence" value="ECO:0007669"/>
    <property type="project" value="UniProtKB-KW"/>
</dbReference>
<dbReference type="Pfam" id="PF17832">
    <property type="entry name" value="Pre-PUA"/>
    <property type="match status" value="1"/>
</dbReference>
<dbReference type="GO" id="GO:0003723">
    <property type="term" value="F:RNA binding"/>
    <property type="evidence" value="ECO:0007669"/>
    <property type="project" value="InterPro"/>
</dbReference>
<dbReference type="Pfam" id="PF26291">
    <property type="entry name" value="SWIB_eIF2D"/>
    <property type="match status" value="1"/>
</dbReference>
<dbReference type="GO" id="GO:0005737">
    <property type="term" value="C:cytoplasm"/>
    <property type="evidence" value="ECO:0007669"/>
    <property type="project" value="UniProtKB-SubCell"/>
</dbReference>
<evidence type="ECO:0000259" key="12">
    <source>
        <dbReference type="PROSITE" id="PS51925"/>
    </source>
</evidence>
<feature type="region of interest" description="Disordered" evidence="10">
    <location>
        <begin position="184"/>
        <end position="230"/>
    </location>
</feature>
<dbReference type="InterPro" id="IPR058886">
    <property type="entry name" value="SWIB_eIF2D"/>
</dbReference>
<feature type="compositionally biased region" description="Acidic residues" evidence="10">
    <location>
        <begin position="193"/>
        <end position="211"/>
    </location>
</feature>
<dbReference type="PANTHER" id="PTHR12217:SF4">
    <property type="entry name" value="EUKARYOTIC TRANSLATION INITIATION FACTOR 2D"/>
    <property type="match status" value="1"/>
</dbReference>
<dbReference type="FunFam" id="3.10.400.20:FF:000002">
    <property type="entry name" value="Eukaryotic translation initiation factor 2D"/>
    <property type="match status" value="1"/>
</dbReference>
<dbReference type="CDD" id="cd11608">
    <property type="entry name" value="eIF2D_C"/>
    <property type="match status" value="1"/>
</dbReference>
<feature type="domain" description="SUI1" evidence="11">
    <location>
        <begin position="452"/>
        <end position="525"/>
    </location>
</feature>
<dbReference type="NCBIfam" id="TIGR00451">
    <property type="entry name" value="unchar_dom_2"/>
    <property type="match status" value="1"/>
</dbReference>
<dbReference type="PANTHER" id="PTHR12217">
    <property type="entry name" value="EUKARYOTIC TRANSLATION INITIATION FACTOR 2D"/>
    <property type="match status" value="1"/>
</dbReference>
<evidence type="ECO:0000256" key="4">
    <source>
        <dbReference type="ARBA" id="ARBA00022490"/>
    </source>
</evidence>
<dbReference type="AlphaFoldDB" id="A0A673A309"/>
<dbReference type="PROSITE" id="PS51925">
    <property type="entry name" value="SWIB_MDM2"/>
    <property type="match status" value="1"/>
</dbReference>
<dbReference type="Gene3D" id="3.30.780.10">
    <property type="entry name" value="SUI1-like domain"/>
    <property type="match status" value="1"/>
</dbReference>
<dbReference type="PROSITE" id="PS50890">
    <property type="entry name" value="PUA"/>
    <property type="match status" value="1"/>
</dbReference>
<dbReference type="Gene3D" id="3.10.400.20">
    <property type="match status" value="1"/>
</dbReference>
<organism evidence="13 14">
    <name type="scientific">Sphaeramia orbicularis</name>
    <name type="common">orbiculate cardinalfish</name>
    <dbReference type="NCBI Taxonomy" id="375764"/>
    <lineage>
        <taxon>Eukaryota</taxon>
        <taxon>Metazoa</taxon>
        <taxon>Chordata</taxon>
        <taxon>Craniata</taxon>
        <taxon>Vertebrata</taxon>
        <taxon>Euteleostomi</taxon>
        <taxon>Actinopterygii</taxon>
        <taxon>Neopterygii</taxon>
        <taxon>Teleostei</taxon>
        <taxon>Neoteleostei</taxon>
        <taxon>Acanthomorphata</taxon>
        <taxon>Gobiaria</taxon>
        <taxon>Kurtiformes</taxon>
        <taxon>Apogonoidei</taxon>
        <taxon>Apogonidae</taxon>
        <taxon>Apogoninae</taxon>
        <taxon>Sphaeramia</taxon>
    </lineage>
</organism>
<keyword evidence="7" id="KW-0007">Acetylation</keyword>
<evidence type="ECO:0000256" key="5">
    <source>
        <dbReference type="ARBA" id="ARBA00022540"/>
    </source>
</evidence>
<evidence type="ECO:0000256" key="8">
    <source>
        <dbReference type="ARBA" id="ARBA00025522"/>
    </source>
</evidence>
<gene>
    <name evidence="13" type="primary">eif2d</name>
</gene>
<dbReference type="InterPro" id="IPR039759">
    <property type="entry name" value="eIF2D_SUI1"/>
</dbReference>
<evidence type="ECO:0000256" key="6">
    <source>
        <dbReference type="ARBA" id="ARBA00022553"/>
    </source>
</evidence>
<dbReference type="InterPro" id="IPR001950">
    <property type="entry name" value="SUI1"/>
</dbReference>
<dbReference type="InterPro" id="IPR036885">
    <property type="entry name" value="SWIB_MDM2_dom_sf"/>
</dbReference>
<dbReference type="SUPFAM" id="SSF88697">
    <property type="entry name" value="PUA domain-like"/>
    <property type="match status" value="1"/>
</dbReference>
<reference evidence="13" key="1">
    <citation type="submission" date="2019-06" db="EMBL/GenBank/DDBJ databases">
        <authorList>
            <consortium name="Wellcome Sanger Institute Data Sharing"/>
        </authorList>
    </citation>
    <scope>NUCLEOTIDE SEQUENCE [LARGE SCALE GENOMIC DNA]</scope>
</reference>
<evidence type="ECO:0000313" key="14">
    <source>
        <dbReference type="Proteomes" id="UP000472271"/>
    </source>
</evidence>
<accession>A0A673A309</accession>
<dbReference type="InterPro" id="IPR048247">
    <property type="entry name" value="eIF2D_N"/>
</dbReference>
<dbReference type="SUPFAM" id="SSF55159">
    <property type="entry name" value="eIF1-like"/>
    <property type="match status" value="1"/>
</dbReference>
<evidence type="ECO:0000256" key="2">
    <source>
        <dbReference type="ARBA" id="ARBA00010359"/>
    </source>
</evidence>
<dbReference type="SUPFAM" id="SSF47592">
    <property type="entry name" value="SWIB/MDM2 domain"/>
    <property type="match status" value="1"/>
</dbReference>
<evidence type="ECO:0000256" key="7">
    <source>
        <dbReference type="ARBA" id="ARBA00022990"/>
    </source>
</evidence>
<dbReference type="Proteomes" id="UP000472271">
    <property type="component" value="Chromosome 7"/>
</dbReference>
<dbReference type="FunFam" id="3.30.780.10:FF:000007">
    <property type="entry name" value="Putative eukaryotic translation initiation factor 2d"/>
    <property type="match status" value="1"/>
</dbReference>
<dbReference type="InterPro" id="IPR015947">
    <property type="entry name" value="PUA-like_sf"/>
</dbReference>
<dbReference type="Ensembl" id="ENSSORT00005024389.1">
    <property type="protein sequence ID" value="ENSSORP00005023691.1"/>
    <property type="gene ID" value="ENSSORG00005010601.1"/>
</dbReference>
<protein>
    <recommendedName>
        <fullName evidence="3">Eukaryotic translation initiation factor 2D</fullName>
    </recommendedName>
    <alternativeName>
        <fullName evidence="9">Ligatin</fullName>
    </alternativeName>
</protein>
<keyword evidence="6" id="KW-0597">Phosphoprotein</keyword>
<dbReference type="InterPro" id="IPR048248">
    <property type="entry name" value="PUA_eIF2d-like"/>
</dbReference>
<dbReference type="GO" id="GO:0001731">
    <property type="term" value="P:formation of translation preinitiation complex"/>
    <property type="evidence" value="ECO:0007669"/>
    <property type="project" value="InterPro"/>
</dbReference>
<feature type="compositionally biased region" description="Basic and acidic residues" evidence="10">
    <location>
        <begin position="212"/>
        <end position="224"/>
    </location>
</feature>
<dbReference type="InterPro" id="IPR004521">
    <property type="entry name" value="Uncharacterised_CHP00451"/>
</dbReference>
<evidence type="ECO:0000256" key="1">
    <source>
        <dbReference type="ARBA" id="ARBA00004496"/>
    </source>
</evidence>
<evidence type="ECO:0000259" key="11">
    <source>
        <dbReference type="PROSITE" id="PS50296"/>
    </source>
</evidence>
<dbReference type="CDD" id="cd21156">
    <property type="entry name" value="PUA_eIF2d-like"/>
    <property type="match status" value="1"/>
</dbReference>